<dbReference type="SUPFAM" id="SSF54427">
    <property type="entry name" value="NTF2-like"/>
    <property type="match status" value="1"/>
</dbReference>
<dbReference type="EMBL" id="JELY01003475">
    <property type="protein sequence ID" value="KYF48628.1"/>
    <property type="molecule type" value="Genomic_DNA"/>
</dbReference>
<dbReference type="Gene3D" id="3.10.450.50">
    <property type="match status" value="1"/>
</dbReference>
<feature type="domain" description="SnoaL-like" evidence="2">
    <location>
        <begin position="33"/>
        <end position="134"/>
    </location>
</feature>
<evidence type="ECO:0000259" key="2">
    <source>
        <dbReference type="Pfam" id="PF12680"/>
    </source>
</evidence>
<dbReference type="InterPro" id="IPR032710">
    <property type="entry name" value="NTF2-like_dom_sf"/>
</dbReference>
<proteinExistence type="predicted"/>
<sequence length="179" mass="19489">MDHRSPQSPPHASPQSPPLDAAQALDALLSLVGRDLERWLDLFADDAIVEFPYAPALGAPALLEGKAAIRGHFEGILERFRDLSFRGVRRYLTTDPDVALAELHGSAVILPAGTRYEQDYVLLIATRDGKVVRYREYWNPAAVLEAFGRDLYTHVDAPAGASTDAPANAPSSADRAVTR</sequence>
<reference evidence="3 4" key="1">
    <citation type="submission" date="2014-02" db="EMBL/GenBank/DDBJ databases">
        <title>The small core and large imbalanced accessory genome model reveals a collaborative survival strategy of Sorangium cellulosum strains in nature.</title>
        <authorList>
            <person name="Han K."/>
            <person name="Peng R."/>
            <person name="Blom J."/>
            <person name="Li Y.-Z."/>
        </authorList>
    </citation>
    <scope>NUCLEOTIDE SEQUENCE [LARGE SCALE GENOMIC DNA]</scope>
    <source>
        <strain evidence="3 4">So0157-25</strain>
    </source>
</reference>
<dbReference type="Pfam" id="PF12680">
    <property type="entry name" value="SnoaL_2"/>
    <property type="match status" value="1"/>
</dbReference>
<dbReference type="Proteomes" id="UP000075420">
    <property type="component" value="Unassembled WGS sequence"/>
</dbReference>
<protein>
    <submittedName>
        <fullName evidence="3">Phenazine biosynthesis protein</fullName>
    </submittedName>
</protein>
<name>A0A150P135_SORCE</name>
<dbReference type="AlphaFoldDB" id="A0A150P135"/>
<comment type="caution">
    <text evidence="3">The sequence shown here is derived from an EMBL/GenBank/DDBJ whole genome shotgun (WGS) entry which is preliminary data.</text>
</comment>
<gene>
    <name evidence="3" type="ORF">BE08_17525</name>
</gene>
<evidence type="ECO:0000256" key="1">
    <source>
        <dbReference type="SAM" id="MobiDB-lite"/>
    </source>
</evidence>
<evidence type="ECO:0000313" key="3">
    <source>
        <dbReference type="EMBL" id="KYF48628.1"/>
    </source>
</evidence>
<organism evidence="3 4">
    <name type="scientific">Sorangium cellulosum</name>
    <name type="common">Polyangium cellulosum</name>
    <dbReference type="NCBI Taxonomy" id="56"/>
    <lineage>
        <taxon>Bacteria</taxon>
        <taxon>Pseudomonadati</taxon>
        <taxon>Myxococcota</taxon>
        <taxon>Polyangia</taxon>
        <taxon>Polyangiales</taxon>
        <taxon>Polyangiaceae</taxon>
        <taxon>Sorangium</taxon>
    </lineage>
</organism>
<feature type="region of interest" description="Disordered" evidence="1">
    <location>
        <begin position="159"/>
        <end position="179"/>
    </location>
</feature>
<dbReference type="InterPro" id="IPR037401">
    <property type="entry name" value="SnoaL-like"/>
</dbReference>
<accession>A0A150P135</accession>
<evidence type="ECO:0000313" key="4">
    <source>
        <dbReference type="Proteomes" id="UP000075420"/>
    </source>
</evidence>